<feature type="compositionally biased region" description="Pro residues" evidence="1">
    <location>
        <begin position="156"/>
        <end position="169"/>
    </location>
</feature>
<feature type="compositionally biased region" description="Low complexity" evidence="1">
    <location>
        <begin position="458"/>
        <end position="470"/>
    </location>
</feature>
<feature type="compositionally biased region" description="Low complexity" evidence="1">
    <location>
        <begin position="308"/>
        <end position="318"/>
    </location>
</feature>
<comment type="caution">
    <text evidence="2">The sequence shown here is derived from an EMBL/GenBank/DDBJ whole genome shotgun (WGS) entry which is preliminary data.</text>
</comment>
<accession>A0A2G8S3V5</accession>
<gene>
    <name evidence="2" type="ORF">GSI_09660</name>
</gene>
<evidence type="ECO:0000313" key="2">
    <source>
        <dbReference type="EMBL" id="PIL28248.1"/>
    </source>
</evidence>
<evidence type="ECO:0000313" key="3">
    <source>
        <dbReference type="Proteomes" id="UP000230002"/>
    </source>
</evidence>
<evidence type="ECO:0000256" key="1">
    <source>
        <dbReference type="SAM" id="MobiDB-lite"/>
    </source>
</evidence>
<feature type="compositionally biased region" description="Low complexity" evidence="1">
    <location>
        <begin position="337"/>
        <end position="346"/>
    </location>
</feature>
<feature type="compositionally biased region" description="Basic and acidic residues" evidence="1">
    <location>
        <begin position="498"/>
        <end position="520"/>
    </location>
</feature>
<name>A0A2G8S3V5_9APHY</name>
<dbReference type="STRING" id="1077348.A0A2G8S3V5"/>
<keyword evidence="3" id="KW-1185">Reference proteome</keyword>
<dbReference type="AlphaFoldDB" id="A0A2G8S3V5"/>
<protein>
    <submittedName>
        <fullName evidence="2">Uncharacterized protein</fullName>
    </submittedName>
</protein>
<feature type="region of interest" description="Disordered" evidence="1">
    <location>
        <begin position="581"/>
        <end position="633"/>
    </location>
</feature>
<feature type="region of interest" description="Disordered" evidence="1">
    <location>
        <begin position="131"/>
        <end position="210"/>
    </location>
</feature>
<dbReference type="OrthoDB" id="2553626at2759"/>
<dbReference type="EMBL" id="AYKW01000026">
    <property type="protein sequence ID" value="PIL28248.1"/>
    <property type="molecule type" value="Genomic_DNA"/>
</dbReference>
<feature type="compositionally biased region" description="Polar residues" evidence="1">
    <location>
        <begin position="285"/>
        <end position="307"/>
    </location>
</feature>
<proteinExistence type="predicted"/>
<organism evidence="2 3">
    <name type="scientific">Ganoderma sinense ZZ0214-1</name>
    <dbReference type="NCBI Taxonomy" id="1077348"/>
    <lineage>
        <taxon>Eukaryota</taxon>
        <taxon>Fungi</taxon>
        <taxon>Dikarya</taxon>
        <taxon>Basidiomycota</taxon>
        <taxon>Agaricomycotina</taxon>
        <taxon>Agaricomycetes</taxon>
        <taxon>Polyporales</taxon>
        <taxon>Polyporaceae</taxon>
        <taxon>Ganoderma</taxon>
    </lineage>
</organism>
<dbReference type="Proteomes" id="UP000230002">
    <property type="component" value="Unassembled WGS sequence"/>
</dbReference>
<sequence>MSRPLTLHVSALNDAEFARYTASIHDILDSEPPDYDKAAVGVREARAWLRGRYPTLASHTLDSILRLFAPELGAADVLTGGQFFAVLRLVSHVLGGQGVDPSLVFVQAHFQAHKSRPSSPVDKSCQVPTPILNPFSTNGSAKPLSPSPISTVMPTPTKPPPPTLPPKPTNPFLKRRGSQDLPPQSAPAGVGAFGPRTSVPQDAKIPPLPPRKPHVLPPPRHASMNVQHLPANKEVPPVPPLPRNVSVAHTTNSLIQQSLQATRIAQSLKQAEQKLEQERVMEVLRSSSDSSTGSIKRVRSTSPTKNPSSSASSASSSADRTAMRNGVPKLPPRRNLSPPASTAPSARSFEQVATAAVTPHKRPVIASASSNGPPIPPEPPQRRRASSPTRTPPRPLSDLVSDPPPTHPDRKATASNPELDPTTPTSASPRVGRSRSLHHPTPPAPPPRRKRPESVQVTPTSPSPFDSSPFANPPLPSTPPPAANPNMRLSRHLSLSSTKRDPPDRDNNNKDRERERERSWETFSDSPLGASLQKTLSSLSARAAPALDTARYKAEGAFARRGFVQHGGGWMRREGEARLIDDVDGDGGEEGEGHAGVDVDADGEGGLGMGLDHDASGSGSGDGEGVEERARRWRRGGVDVAVVERRGEDGRAGRRLVLERDDLKWPAGEGWRPL</sequence>
<reference evidence="2 3" key="1">
    <citation type="journal article" date="2015" name="Sci. Rep.">
        <title>Chromosome-level genome map provides insights into diverse defense mechanisms in the medicinal fungus Ganoderma sinense.</title>
        <authorList>
            <person name="Zhu Y."/>
            <person name="Xu J."/>
            <person name="Sun C."/>
            <person name="Zhou S."/>
            <person name="Xu H."/>
            <person name="Nelson D.R."/>
            <person name="Qian J."/>
            <person name="Song J."/>
            <person name="Luo H."/>
            <person name="Xiang L."/>
            <person name="Li Y."/>
            <person name="Xu Z."/>
            <person name="Ji A."/>
            <person name="Wang L."/>
            <person name="Lu S."/>
            <person name="Hayward A."/>
            <person name="Sun W."/>
            <person name="Li X."/>
            <person name="Schwartz D.C."/>
            <person name="Wang Y."/>
            <person name="Chen S."/>
        </authorList>
    </citation>
    <scope>NUCLEOTIDE SEQUENCE [LARGE SCALE GENOMIC DNA]</scope>
    <source>
        <strain evidence="2 3">ZZ0214-1</strain>
    </source>
</reference>
<feature type="region of interest" description="Disordered" evidence="1">
    <location>
        <begin position="279"/>
        <end position="530"/>
    </location>
</feature>
<feature type="compositionally biased region" description="Pro residues" evidence="1">
    <location>
        <begin position="471"/>
        <end position="483"/>
    </location>
</feature>